<dbReference type="PROSITE" id="PS00041">
    <property type="entry name" value="HTH_ARAC_FAMILY_1"/>
    <property type="match status" value="1"/>
</dbReference>
<evidence type="ECO:0000256" key="1">
    <source>
        <dbReference type="ARBA" id="ARBA00023015"/>
    </source>
</evidence>
<dbReference type="Pfam" id="PF12833">
    <property type="entry name" value="HTH_18"/>
    <property type="match status" value="1"/>
</dbReference>
<gene>
    <name evidence="6" type="ORF">MFU01_17200</name>
    <name evidence="7" type="ORF">SAMN05443572_104686</name>
</gene>
<name>A0A511SZD0_MYXFU</name>
<dbReference type="GO" id="GO:0003700">
    <property type="term" value="F:DNA-binding transcription factor activity"/>
    <property type="evidence" value="ECO:0007669"/>
    <property type="project" value="InterPro"/>
</dbReference>
<evidence type="ECO:0000313" key="6">
    <source>
        <dbReference type="EMBL" id="GEN06683.1"/>
    </source>
</evidence>
<dbReference type="EMBL" id="BJXR01000017">
    <property type="protein sequence ID" value="GEN06683.1"/>
    <property type="molecule type" value="Genomic_DNA"/>
</dbReference>
<dbReference type="InterPro" id="IPR009057">
    <property type="entry name" value="Homeodomain-like_sf"/>
</dbReference>
<dbReference type="SMART" id="SM00342">
    <property type="entry name" value="HTH_ARAC"/>
    <property type="match status" value="1"/>
</dbReference>
<reference evidence="6 9" key="2">
    <citation type="submission" date="2019-07" db="EMBL/GenBank/DDBJ databases">
        <title>Whole genome shotgun sequence of Myxococcus fulvus NBRC 100333.</title>
        <authorList>
            <person name="Hosoyama A."/>
            <person name="Uohara A."/>
            <person name="Ohji S."/>
            <person name="Ichikawa N."/>
        </authorList>
    </citation>
    <scope>NUCLEOTIDE SEQUENCE [LARGE SCALE GENOMIC DNA]</scope>
    <source>
        <strain evidence="6 9">NBRC 100333</strain>
    </source>
</reference>
<evidence type="ECO:0000256" key="4">
    <source>
        <dbReference type="SAM" id="MobiDB-lite"/>
    </source>
</evidence>
<dbReference type="Proteomes" id="UP000183760">
    <property type="component" value="Unassembled WGS sequence"/>
</dbReference>
<comment type="caution">
    <text evidence="6">The sequence shown here is derived from an EMBL/GenBank/DDBJ whole genome shotgun (WGS) entry which is preliminary data.</text>
</comment>
<evidence type="ECO:0000256" key="2">
    <source>
        <dbReference type="ARBA" id="ARBA00023125"/>
    </source>
</evidence>
<dbReference type="PRINTS" id="PR00032">
    <property type="entry name" value="HTHARAC"/>
</dbReference>
<sequence>MAHAGLVRVFTYDCPLAKGAPVEPEQFTHTSISMVRSGVFGFRSDGGPQLLTTGFAMLANPGQPYEISHEHAGGDRCIIFRFDEAALEELVGSPPRGAPRRYFARAVLPPVPRIEALRHLAERQFAAGDSPLALEELGLALAANIGVSLGRAPKQPKPQDNRATRDSVYAALHLIEHASDRELRLDELAGVAGLSPFHFLRVFKRETGVTPHRFLTQTRVRRALELLRDTSRPVTDIAFDVGFGDLSNFINTFRREVGAPPARFRTTSPRDWAARSRTAHPTARD</sequence>
<reference evidence="7 8" key="1">
    <citation type="submission" date="2016-10" db="EMBL/GenBank/DDBJ databases">
        <authorList>
            <person name="Varghese N."/>
            <person name="Submissions S."/>
        </authorList>
    </citation>
    <scope>NUCLEOTIDE SEQUENCE [LARGE SCALE GENOMIC DNA]</scope>
    <source>
        <strain evidence="7 8">DSM 16525</strain>
    </source>
</reference>
<dbReference type="PANTHER" id="PTHR46796">
    <property type="entry name" value="HTH-TYPE TRANSCRIPTIONAL ACTIVATOR RHAS-RELATED"/>
    <property type="match status" value="1"/>
</dbReference>
<dbReference type="InterPro" id="IPR035418">
    <property type="entry name" value="AraC-bd_2"/>
</dbReference>
<evidence type="ECO:0000256" key="3">
    <source>
        <dbReference type="ARBA" id="ARBA00023163"/>
    </source>
</evidence>
<feature type="domain" description="HTH araC/xylS-type" evidence="5">
    <location>
        <begin position="169"/>
        <end position="267"/>
    </location>
</feature>
<dbReference type="AlphaFoldDB" id="A0A511SZD0"/>
<keyword evidence="3" id="KW-0804">Transcription</keyword>
<dbReference type="Pfam" id="PF14525">
    <property type="entry name" value="AraC_binding_2"/>
    <property type="match status" value="1"/>
</dbReference>
<organism evidence="6 9">
    <name type="scientific">Myxococcus fulvus</name>
    <dbReference type="NCBI Taxonomy" id="33"/>
    <lineage>
        <taxon>Bacteria</taxon>
        <taxon>Pseudomonadati</taxon>
        <taxon>Myxococcota</taxon>
        <taxon>Myxococcia</taxon>
        <taxon>Myxococcales</taxon>
        <taxon>Cystobacterineae</taxon>
        <taxon>Myxococcaceae</taxon>
        <taxon>Myxococcus</taxon>
    </lineage>
</organism>
<dbReference type="PANTHER" id="PTHR46796:SF14">
    <property type="entry name" value="TRANSCRIPTIONAL REGULATORY PROTEIN"/>
    <property type="match status" value="1"/>
</dbReference>
<keyword evidence="8" id="KW-1185">Reference proteome</keyword>
<proteinExistence type="predicted"/>
<keyword evidence="1" id="KW-0805">Transcription regulation</keyword>
<dbReference type="Gene3D" id="1.10.10.60">
    <property type="entry name" value="Homeodomain-like"/>
    <property type="match status" value="2"/>
</dbReference>
<dbReference type="STRING" id="1334629.MFUL124B02_39830"/>
<dbReference type="PROSITE" id="PS01124">
    <property type="entry name" value="HTH_ARAC_FAMILY_2"/>
    <property type="match status" value="1"/>
</dbReference>
<dbReference type="InterPro" id="IPR050204">
    <property type="entry name" value="AraC_XylS_family_regulators"/>
</dbReference>
<keyword evidence="2 7" id="KW-0238">DNA-binding</keyword>
<dbReference type="InterPro" id="IPR020449">
    <property type="entry name" value="Tscrpt_reg_AraC-type_HTH"/>
</dbReference>
<evidence type="ECO:0000259" key="5">
    <source>
        <dbReference type="PROSITE" id="PS01124"/>
    </source>
</evidence>
<accession>A0A511SZD0</accession>
<dbReference type="Proteomes" id="UP000321514">
    <property type="component" value="Unassembled WGS sequence"/>
</dbReference>
<evidence type="ECO:0000313" key="8">
    <source>
        <dbReference type="Proteomes" id="UP000183760"/>
    </source>
</evidence>
<dbReference type="SUPFAM" id="SSF46689">
    <property type="entry name" value="Homeodomain-like"/>
    <property type="match status" value="2"/>
</dbReference>
<dbReference type="InterPro" id="IPR018062">
    <property type="entry name" value="HTH_AraC-typ_CS"/>
</dbReference>
<feature type="region of interest" description="Disordered" evidence="4">
    <location>
        <begin position="261"/>
        <end position="285"/>
    </location>
</feature>
<evidence type="ECO:0000313" key="7">
    <source>
        <dbReference type="EMBL" id="SEU06605.1"/>
    </source>
</evidence>
<dbReference type="EMBL" id="FOIB01000004">
    <property type="protein sequence ID" value="SEU06605.1"/>
    <property type="molecule type" value="Genomic_DNA"/>
</dbReference>
<dbReference type="GO" id="GO:0043565">
    <property type="term" value="F:sequence-specific DNA binding"/>
    <property type="evidence" value="ECO:0007669"/>
    <property type="project" value="InterPro"/>
</dbReference>
<evidence type="ECO:0000313" key="9">
    <source>
        <dbReference type="Proteomes" id="UP000321514"/>
    </source>
</evidence>
<protein>
    <submittedName>
        <fullName evidence="6">AraC family transcriptional regulator</fullName>
    </submittedName>
    <submittedName>
        <fullName evidence="7">AraC-type DNA-binding protein</fullName>
    </submittedName>
</protein>
<dbReference type="InterPro" id="IPR018060">
    <property type="entry name" value="HTH_AraC"/>
</dbReference>